<protein>
    <submittedName>
        <fullName evidence="1">Uncharacterized protein</fullName>
    </submittedName>
</protein>
<organism evidence="1">
    <name type="scientific">Anguilla anguilla</name>
    <name type="common">European freshwater eel</name>
    <name type="synonym">Muraena anguilla</name>
    <dbReference type="NCBI Taxonomy" id="7936"/>
    <lineage>
        <taxon>Eukaryota</taxon>
        <taxon>Metazoa</taxon>
        <taxon>Chordata</taxon>
        <taxon>Craniata</taxon>
        <taxon>Vertebrata</taxon>
        <taxon>Euteleostomi</taxon>
        <taxon>Actinopterygii</taxon>
        <taxon>Neopterygii</taxon>
        <taxon>Teleostei</taxon>
        <taxon>Anguilliformes</taxon>
        <taxon>Anguillidae</taxon>
        <taxon>Anguilla</taxon>
    </lineage>
</organism>
<dbReference type="AlphaFoldDB" id="A0A0E9PXZ4"/>
<reference evidence="1" key="2">
    <citation type="journal article" date="2015" name="Fish Shellfish Immunol.">
        <title>Early steps in the European eel (Anguilla anguilla)-Vibrio vulnificus interaction in the gills: Role of the RtxA13 toxin.</title>
        <authorList>
            <person name="Callol A."/>
            <person name="Pajuelo D."/>
            <person name="Ebbesson L."/>
            <person name="Teles M."/>
            <person name="MacKenzie S."/>
            <person name="Amaro C."/>
        </authorList>
    </citation>
    <scope>NUCLEOTIDE SEQUENCE</scope>
</reference>
<name>A0A0E9PXZ4_ANGAN</name>
<accession>A0A0E9PXZ4</accession>
<evidence type="ECO:0000313" key="1">
    <source>
        <dbReference type="EMBL" id="JAH09172.1"/>
    </source>
</evidence>
<sequence>MENCVKAGLSHSSLCKNSDTTAGLWDTSY</sequence>
<reference evidence="1" key="1">
    <citation type="submission" date="2014-11" db="EMBL/GenBank/DDBJ databases">
        <authorList>
            <person name="Amaro Gonzalez C."/>
        </authorList>
    </citation>
    <scope>NUCLEOTIDE SEQUENCE</scope>
</reference>
<dbReference type="EMBL" id="GBXM01099405">
    <property type="protein sequence ID" value="JAH09172.1"/>
    <property type="molecule type" value="Transcribed_RNA"/>
</dbReference>
<proteinExistence type="predicted"/>